<gene>
    <name evidence="2" type="ORF">RJ641_030204</name>
</gene>
<dbReference type="AlphaFoldDB" id="A0AAN8VT87"/>
<feature type="region of interest" description="Disordered" evidence="1">
    <location>
        <begin position="84"/>
        <end position="128"/>
    </location>
</feature>
<protein>
    <submittedName>
        <fullName evidence="2">Uncharacterized protein</fullName>
    </submittedName>
</protein>
<comment type="caution">
    <text evidence="2">The sequence shown here is derived from an EMBL/GenBank/DDBJ whole genome shotgun (WGS) entry which is preliminary data.</text>
</comment>
<dbReference type="Proteomes" id="UP001370490">
    <property type="component" value="Unassembled WGS sequence"/>
</dbReference>
<reference evidence="2 3" key="1">
    <citation type="submission" date="2023-12" db="EMBL/GenBank/DDBJ databases">
        <title>A high-quality genome assembly for Dillenia turbinata (Dilleniales).</title>
        <authorList>
            <person name="Chanderbali A."/>
        </authorList>
    </citation>
    <scope>NUCLEOTIDE SEQUENCE [LARGE SCALE GENOMIC DNA]</scope>
    <source>
        <strain evidence="2">LSX21</strain>
        <tissue evidence="2">Leaf</tissue>
    </source>
</reference>
<evidence type="ECO:0000313" key="3">
    <source>
        <dbReference type="Proteomes" id="UP001370490"/>
    </source>
</evidence>
<dbReference type="EMBL" id="JBAMMX010000005">
    <property type="protein sequence ID" value="KAK6940673.1"/>
    <property type="molecule type" value="Genomic_DNA"/>
</dbReference>
<name>A0AAN8VT87_9MAGN</name>
<accession>A0AAN8VT87</accession>
<organism evidence="2 3">
    <name type="scientific">Dillenia turbinata</name>
    <dbReference type="NCBI Taxonomy" id="194707"/>
    <lineage>
        <taxon>Eukaryota</taxon>
        <taxon>Viridiplantae</taxon>
        <taxon>Streptophyta</taxon>
        <taxon>Embryophyta</taxon>
        <taxon>Tracheophyta</taxon>
        <taxon>Spermatophyta</taxon>
        <taxon>Magnoliopsida</taxon>
        <taxon>eudicotyledons</taxon>
        <taxon>Gunneridae</taxon>
        <taxon>Pentapetalae</taxon>
        <taxon>Dilleniales</taxon>
        <taxon>Dilleniaceae</taxon>
        <taxon>Dillenia</taxon>
    </lineage>
</organism>
<evidence type="ECO:0000313" key="2">
    <source>
        <dbReference type="EMBL" id="KAK6940673.1"/>
    </source>
</evidence>
<evidence type="ECO:0000256" key="1">
    <source>
        <dbReference type="SAM" id="MobiDB-lite"/>
    </source>
</evidence>
<feature type="compositionally biased region" description="Acidic residues" evidence="1">
    <location>
        <begin position="116"/>
        <end position="128"/>
    </location>
</feature>
<proteinExistence type="predicted"/>
<feature type="compositionally biased region" description="Basic and acidic residues" evidence="1">
    <location>
        <begin position="103"/>
        <end position="114"/>
    </location>
</feature>
<sequence length="128" mass="14380">MAHNRSRKFQPEDRLFSLSSVTSPAVDLKTIVPQDEVNKEGKWERGKMILACLHGRALGDKLKSTQLDEMVYLYFYLSEFGPGRPKGGAPANGQGKPKKGRGGPRDAKRIRQSSEQDLDFEDDPDLIY</sequence>
<keyword evidence="3" id="KW-1185">Reference proteome</keyword>